<dbReference type="GO" id="GO:0003924">
    <property type="term" value="F:GTPase activity"/>
    <property type="evidence" value="ECO:0007669"/>
    <property type="project" value="InterPro"/>
</dbReference>
<keyword evidence="3" id="KW-0342">GTP-binding</keyword>
<comment type="caution">
    <text evidence="5">The sequence shown here is derived from an EMBL/GenBank/DDBJ whole genome shotgun (WGS) entry which is preliminary data.</text>
</comment>
<organism evidence="5 6">
    <name type="scientific">Brachionus calyciflorus</name>
    <dbReference type="NCBI Taxonomy" id="104777"/>
    <lineage>
        <taxon>Eukaryota</taxon>
        <taxon>Metazoa</taxon>
        <taxon>Spiralia</taxon>
        <taxon>Gnathifera</taxon>
        <taxon>Rotifera</taxon>
        <taxon>Eurotatoria</taxon>
        <taxon>Monogononta</taxon>
        <taxon>Pseudotrocha</taxon>
        <taxon>Ploima</taxon>
        <taxon>Brachionidae</taxon>
        <taxon>Brachionus</taxon>
    </lineage>
</organism>
<evidence type="ECO:0000313" key="6">
    <source>
        <dbReference type="Proteomes" id="UP000663879"/>
    </source>
</evidence>
<dbReference type="OrthoDB" id="9989112at2759"/>
<dbReference type="PRINTS" id="PR00449">
    <property type="entry name" value="RASTRNSFRMNG"/>
</dbReference>
<dbReference type="GO" id="GO:0005525">
    <property type="term" value="F:GTP binding"/>
    <property type="evidence" value="ECO:0007669"/>
    <property type="project" value="UniProtKB-KW"/>
</dbReference>
<dbReference type="Pfam" id="PF00071">
    <property type="entry name" value="Ras"/>
    <property type="match status" value="1"/>
</dbReference>
<evidence type="ECO:0000256" key="2">
    <source>
        <dbReference type="ARBA" id="ARBA00022741"/>
    </source>
</evidence>
<dbReference type="InterPro" id="IPR001806">
    <property type="entry name" value="Small_GTPase"/>
</dbReference>
<dbReference type="SMART" id="SM00173">
    <property type="entry name" value="RAS"/>
    <property type="match status" value="1"/>
</dbReference>
<dbReference type="SUPFAM" id="SSF52540">
    <property type="entry name" value="P-loop containing nucleoside triphosphate hydrolases"/>
    <property type="match status" value="1"/>
</dbReference>
<dbReference type="FunFam" id="3.40.50.300:FF:000586">
    <property type="entry name" value="Rab family GTPase"/>
    <property type="match status" value="1"/>
</dbReference>
<dbReference type="Proteomes" id="UP000663879">
    <property type="component" value="Unassembled WGS sequence"/>
</dbReference>
<dbReference type="SMART" id="SM00174">
    <property type="entry name" value="RHO"/>
    <property type="match status" value="1"/>
</dbReference>
<dbReference type="SMART" id="SM00176">
    <property type="entry name" value="RAN"/>
    <property type="match status" value="1"/>
</dbReference>
<dbReference type="AlphaFoldDB" id="A0A813SSA4"/>
<reference evidence="5" key="1">
    <citation type="submission" date="2021-02" db="EMBL/GenBank/DDBJ databases">
        <authorList>
            <person name="Nowell W R."/>
        </authorList>
    </citation>
    <scope>NUCLEOTIDE SEQUENCE</scope>
    <source>
        <strain evidence="5">Ploen Becks lab</strain>
    </source>
</reference>
<keyword evidence="6" id="KW-1185">Reference proteome</keyword>
<dbReference type="InterPro" id="IPR005225">
    <property type="entry name" value="Small_GTP-bd"/>
</dbReference>
<dbReference type="PROSITE" id="PS51417">
    <property type="entry name" value="ARF"/>
    <property type="match status" value="1"/>
</dbReference>
<dbReference type="PROSITE" id="PS51421">
    <property type="entry name" value="RAS"/>
    <property type="match status" value="1"/>
</dbReference>
<gene>
    <name evidence="5" type="ORF">OXX778_LOCUS6406</name>
</gene>
<keyword evidence="2" id="KW-0547">Nucleotide-binding</keyword>
<evidence type="ECO:0000256" key="4">
    <source>
        <dbReference type="ARBA" id="ARBA00023136"/>
    </source>
</evidence>
<name>A0A813SSA4_9BILA</name>
<accession>A0A813SSA4</accession>
<protein>
    <submittedName>
        <fullName evidence="5">Uncharacterized protein</fullName>
    </submittedName>
</protein>
<dbReference type="Gene3D" id="3.40.50.300">
    <property type="entry name" value="P-loop containing nucleotide triphosphate hydrolases"/>
    <property type="match status" value="1"/>
</dbReference>
<dbReference type="PROSITE" id="PS51420">
    <property type="entry name" value="RHO"/>
    <property type="match status" value="1"/>
</dbReference>
<evidence type="ECO:0000256" key="3">
    <source>
        <dbReference type="ARBA" id="ARBA00023134"/>
    </source>
</evidence>
<proteinExistence type="predicted"/>
<dbReference type="EMBL" id="CAJNOC010000757">
    <property type="protein sequence ID" value="CAF0799771.1"/>
    <property type="molecule type" value="Genomic_DNA"/>
</dbReference>
<evidence type="ECO:0000313" key="5">
    <source>
        <dbReference type="EMBL" id="CAF0799771.1"/>
    </source>
</evidence>
<dbReference type="PANTHER" id="PTHR47977">
    <property type="entry name" value="RAS-RELATED PROTEIN RAB"/>
    <property type="match status" value="1"/>
</dbReference>
<keyword evidence="4" id="KW-0472">Membrane</keyword>
<sequence length="199" mass="22871">MDDYKFLFKVVLIGEAGVGKTCLVRRFCQGVFPIGQAATIGVDFLIKNLEINGDKIKLQIWDTAGQERFRTITQSYYRSANAIIIVYDVSNQPSFDRLPEWLRELKQHINEKVVVILVGNKCDLTEGREIPYHIGESFAQRHNMKFIETSAKESANVEQIFQELSTTLLKQANQIFETNRKDTKTLKNDIQSNKIYNCC</sequence>
<dbReference type="InterPro" id="IPR027417">
    <property type="entry name" value="P-loop_NTPase"/>
</dbReference>
<evidence type="ECO:0000256" key="1">
    <source>
        <dbReference type="ARBA" id="ARBA00004308"/>
    </source>
</evidence>
<dbReference type="SMART" id="SM00175">
    <property type="entry name" value="RAB"/>
    <property type="match status" value="1"/>
</dbReference>
<dbReference type="InterPro" id="IPR050227">
    <property type="entry name" value="Rab"/>
</dbReference>
<dbReference type="NCBIfam" id="TIGR00231">
    <property type="entry name" value="small_GTP"/>
    <property type="match status" value="1"/>
</dbReference>
<dbReference type="PROSITE" id="PS51419">
    <property type="entry name" value="RAB"/>
    <property type="match status" value="1"/>
</dbReference>
<dbReference type="GO" id="GO:0012505">
    <property type="term" value="C:endomembrane system"/>
    <property type="evidence" value="ECO:0007669"/>
    <property type="project" value="UniProtKB-SubCell"/>
</dbReference>
<comment type="subcellular location">
    <subcellularLocation>
        <location evidence="1">Endomembrane system</location>
    </subcellularLocation>
</comment>